<sequence>MHAGGIDRDNEAAWDLLIGDLNNGDCIPFLGAGASAERLPLGGQLATKWANKINYPYADSDNLARVMQYATTMVYRDATRTKREFLRAEFANATPPDRTDQFPVHAVLARYPLPLYITTNYDDFMFLALQQARKQPIWDLCPWYAMSSDDWTGSPFREPAFTPCVERPLVFHLHGHHQEPHSIVLIEDDYLDFLVRLAQDGRHTSASSAAPRGGHPMTLLPFPVRTALRTKALLFIGYGLRDWTFHVMFRTLLHGLPGTMRREHTSIQLNPDDHSAEERQYLERYFQAQSIRILWETPRSLNDKLAAGLRGTP</sequence>
<dbReference type="Pfam" id="PF13289">
    <property type="entry name" value="SIR2_2"/>
    <property type="match status" value="1"/>
</dbReference>
<dbReference type="RefSeq" id="WP_185071597.1">
    <property type="nucleotide sequence ID" value="NZ_JACHMB010000001.1"/>
</dbReference>
<gene>
    <name evidence="1" type="ORF">HD596_004878</name>
</gene>
<dbReference type="InterPro" id="IPR029035">
    <property type="entry name" value="DHS-like_NAD/FAD-binding_dom"/>
</dbReference>
<proteinExistence type="predicted"/>
<evidence type="ECO:0000313" key="1">
    <source>
        <dbReference type="EMBL" id="MBB5778122.1"/>
    </source>
</evidence>
<dbReference type="AlphaFoldDB" id="A0A7W9LBV2"/>
<comment type="caution">
    <text evidence="1">The sequence shown here is derived from an EMBL/GenBank/DDBJ whole genome shotgun (WGS) entry which is preliminary data.</text>
</comment>
<name>A0A7W9LBV2_9ACTN</name>
<keyword evidence="2" id="KW-1185">Reference proteome</keyword>
<evidence type="ECO:0000313" key="2">
    <source>
        <dbReference type="Proteomes" id="UP000579153"/>
    </source>
</evidence>
<dbReference type="Proteomes" id="UP000579153">
    <property type="component" value="Unassembled WGS sequence"/>
</dbReference>
<dbReference type="EMBL" id="JACHMB010000001">
    <property type="protein sequence ID" value="MBB5778122.1"/>
    <property type="molecule type" value="Genomic_DNA"/>
</dbReference>
<reference evidence="1 2" key="1">
    <citation type="submission" date="2020-08" db="EMBL/GenBank/DDBJ databases">
        <title>Sequencing the genomes of 1000 actinobacteria strains.</title>
        <authorList>
            <person name="Klenk H.-P."/>
        </authorList>
    </citation>
    <scope>NUCLEOTIDE SEQUENCE [LARGE SCALE GENOMIC DNA]</scope>
    <source>
        <strain evidence="1 2">DSM 45507</strain>
    </source>
</reference>
<dbReference type="SUPFAM" id="SSF52467">
    <property type="entry name" value="DHS-like NAD/FAD-binding domain"/>
    <property type="match status" value="1"/>
</dbReference>
<protein>
    <recommendedName>
        <fullName evidence="3">SIR2-like domain-containing protein</fullName>
    </recommendedName>
</protein>
<evidence type="ECO:0008006" key="3">
    <source>
        <dbReference type="Google" id="ProtNLM"/>
    </source>
</evidence>
<organism evidence="1 2">
    <name type="scientific">Nonomuraea jabiensis</name>
    <dbReference type="NCBI Taxonomy" id="882448"/>
    <lineage>
        <taxon>Bacteria</taxon>
        <taxon>Bacillati</taxon>
        <taxon>Actinomycetota</taxon>
        <taxon>Actinomycetes</taxon>
        <taxon>Streptosporangiales</taxon>
        <taxon>Streptosporangiaceae</taxon>
        <taxon>Nonomuraea</taxon>
    </lineage>
</organism>
<accession>A0A7W9LBV2</accession>